<dbReference type="Proteomes" id="UP000199088">
    <property type="component" value="Unassembled WGS sequence"/>
</dbReference>
<gene>
    <name evidence="3" type="ORF">SAMN05660199_01727</name>
</gene>
<reference evidence="4" key="1">
    <citation type="submission" date="2016-10" db="EMBL/GenBank/DDBJ databases">
        <authorList>
            <person name="Varghese N."/>
            <person name="Submissions S."/>
        </authorList>
    </citation>
    <scope>NUCLEOTIDE SEQUENCE [LARGE SCALE GENOMIC DNA]</scope>
    <source>
        <strain evidence="4">DSM 45843</strain>
    </source>
</reference>
<dbReference type="CDD" id="cd00293">
    <property type="entry name" value="USP-like"/>
    <property type="match status" value="2"/>
</dbReference>
<keyword evidence="4" id="KW-1185">Reference proteome</keyword>
<feature type="domain" description="UspA" evidence="2">
    <location>
        <begin position="50"/>
        <end position="161"/>
    </location>
</feature>
<dbReference type="InterPro" id="IPR006016">
    <property type="entry name" value="UspA"/>
</dbReference>
<proteinExistence type="predicted"/>
<protein>
    <submittedName>
        <fullName evidence="3">Universal stress protein family protein</fullName>
    </submittedName>
</protein>
<feature type="region of interest" description="Disordered" evidence="1">
    <location>
        <begin position="1"/>
        <end position="35"/>
    </location>
</feature>
<dbReference type="EMBL" id="FNIR01000005">
    <property type="protein sequence ID" value="SDO33104.1"/>
    <property type="molecule type" value="Genomic_DNA"/>
</dbReference>
<dbReference type="Pfam" id="PF00582">
    <property type="entry name" value="Usp"/>
    <property type="match status" value="2"/>
</dbReference>
<organism evidence="3 4">
    <name type="scientific">Klenkia soli</name>
    <dbReference type="NCBI Taxonomy" id="1052260"/>
    <lineage>
        <taxon>Bacteria</taxon>
        <taxon>Bacillati</taxon>
        <taxon>Actinomycetota</taxon>
        <taxon>Actinomycetes</taxon>
        <taxon>Geodermatophilales</taxon>
        <taxon>Geodermatophilaceae</taxon>
        <taxon>Klenkia</taxon>
    </lineage>
</organism>
<sequence length="311" mass="33571">MTADHGRHRHRSDVAGHAQATPDHGPSSHPVPTGVPRAVVGLQMEDRHGARSVLSWAITWALKRGARLDVLTSRPEGAATRERTAAVRTLIGTCLDEHGGARIPVSLYGTTEPAGPALVRSAHGADLLVVGVGERARSGRRRPGPVLAHCLTRAECPVLVAPSTGEAGTIRWSIAVGVDGSARSRTALRRARWEAATPGDLTVVTVVDDKHGWPRDQSWTRPIARVRRDREDLQDMNTDTGTLTITPRPRHDILPGRPVGVLTTQLADLLVVGAPARRSEWGWLPTSTVRRCLAHRDGAVMMVPFAERASR</sequence>
<evidence type="ECO:0000256" key="1">
    <source>
        <dbReference type="SAM" id="MobiDB-lite"/>
    </source>
</evidence>
<dbReference type="Gene3D" id="3.40.50.12370">
    <property type="match status" value="1"/>
</dbReference>
<dbReference type="SUPFAM" id="SSF52402">
    <property type="entry name" value="Adenine nucleotide alpha hydrolases-like"/>
    <property type="match status" value="2"/>
</dbReference>
<dbReference type="STRING" id="1052260.SAMN05660199_01727"/>
<evidence type="ECO:0000313" key="3">
    <source>
        <dbReference type="EMBL" id="SDO33104.1"/>
    </source>
</evidence>
<evidence type="ECO:0000259" key="2">
    <source>
        <dbReference type="Pfam" id="PF00582"/>
    </source>
</evidence>
<feature type="compositionally biased region" description="Basic residues" evidence="1">
    <location>
        <begin position="1"/>
        <end position="11"/>
    </location>
</feature>
<dbReference type="AlphaFoldDB" id="A0A1H0INM7"/>
<feature type="domain" description="UspA" evidence="2">
    <location>
        <begin position="174"/>
        <end position="304"/>
    </location>
</feature>
<evidence type="ECO:0000313" key="4">
    <source>
        <dbReference type="Proteomes" id="UP000199088"/>
    </source>
</evidence>
<accession>A0A1H0INM7</accession>
<name>A0A1H0INM7_9ACTN</name>